<feature type="binding site" evidence="4">
    <location>
        <position position="175"/>
    </location>
    <ligand>
        <name>NADP(+)</name>
        <dbReference type="ChEBI" id="CHEBI:58349"/>
    </ligand>
</feature>
<comment type="pathway">
    <text evidence="4">Nucleotide-sugar biosynthesis; ADP-L-glycero-beta-D-manno-heptose biosynthesis; ADP-L-glycero-beta-D-manno-heptose from D-glycero-beta-D-manno-heptose 7-phosphate: step 4/4.</text>
</comment>
<evidence type="ECO:0000256" key="3">
    <source>
        <dbReference type="ARBA" id="ARBA00023277"/>
    </source>
</evidence>
<comment type="caution">
    <text evidence="4">Lacks conserved residue(s) required for the propagation of feature annotation.</text>
</comment>
<feature type="active site" description="Proton acceptor" evidence="4">
    <location>
        <position position="183"/>
    </location>
</feature>
<dbReference type="GO" id="GO:0097171">
    <property type="term" value="P:ADP-L-glycero-beta-D-manno-heptose biosynthetic process"/>
    <property type="evidence" value="ECO:0007669"/>
    <property type="project" value="UniProtKB-UniPathway"/>
</dbReference>
<keyword evidence="7" id="KW-1185">Reference proteome</keyword>
<feature type="active site" description="Proton acceptor" evidence="4">
    <location>
        <position position="142"/>
    </location>
</feature>
<keyword evidence="3 4" id="KW-0119">Carbohydrate metabolism</keyword>
<feature type="binding site" evidence="4">
    <location>
        <position position="185"/>
    </location>
    <ligand>
        <name>substrate</name>
    </ligand>
</feature>
<accession>A0A1Y6CCQ9</accession>
<sequence length="327" mass="36080">MILVTGGAGFIGSNLVAALDARGERVAVSDRLGQGDKWRNLAKRELEALIRPEALDAWLEECGGELDLIYHMGAISSTTETDADALVANNLLLSQKLWTWCAENGVPLIYASSAATYGDGAQGFDDSLDRGYLASLRPLNAYGWSKHAFDRWVARRTEEGWPSPPHWAGLKFFNVYGPNEYHKGGQASVAWHLFGQIGRGEAARLFKSHRPDYADGGQLRDFVHVDDCVDAMLWLAGQPEVSGLFNVGSGKARSFLDLATGVFAALGREPDIAFVPTPEAIREKYQYFTEARMDRLRTAGFQANALSLEEGLRRYVQDYLASPDPYR</sequence>
<evidence type="ECO:0000313" key="6">
    <source>
        <dbReference type="EMBL" id="SMF46162.1"/>
    </source>
</evidence>
<feature type="binding site" evidence="4">
    <location>
        <position position="146"/>
    </location>
    <ligand>
        <name>NADP(+)</name>
        <dbReference type="ChEBI" id="CHEBI:58349"/>
    </ligand>
</feature>
<feature type="binding site" evidence="4">
    <location>
        <begin position="10"/>
        <end position="11"/>
    </location>
    <ligand>
        <name>NADP(+)</name>
        <dbReference type="ChEBI" id="CHEBI:58349"/>
    </ligand>
</feature>
<dbReference type="InterPro" id="IPR036291">
    <property type="entry name" value="NAD(P)-bd_dom_sf"/>
</dbReference>
<dbReference type="NCBIfam" id="TIGR02197">
    <property type="entry name" value="heptose_epim"/>
    <property type="match status" value="1"/>
</dbReference>
<gene>
    <name evidence="4" type="primary">hldD</name>
    <name evidence="6" type="ORF">SAMN05428998_11672</name>
</gene>
<feature type="binding site" evidence="4">
    <location>
        <position position="183"/>
    </location>
    <ligand>
        <name>NADP(+)</name>
        <dbReference type="ChEBI" id="CHEBI:58349"/>
    </ligand>
</feature>
<keyword evidence="1 4" id="KW-0521">NADP</keyword>
<name>A0A1Y6CCQ9_9PROT</name>
<dbReference type="UniPathway" id="UPA00356">
    <property type="reaction ID" value="UER00440"/>
</dbReference>
<dbReference type="GO" id="GO:0005975">
    <property type="term" value="P:carbohydrate metabolic process"/>
    <property type="evidence" value="ECO:0007669"/>
    <property type="project" value="UniProtKB-UniRule"/>
</dbReference>
<dbReference type="InterPro" id="IPR011912">
    <property type="entry name" value="Heptose_epim"/>
</dbReference>
<dbReference type="AlphaFoldDB" id="A0A1Y6CCQ9"/>
<evidence type="ECO:0000256" key="1">
    <source>
        <dbReference type="ARBA" id="ARBA00022857"/>
    </source>
</evidence>
<protein>
    <recommendedName>
        <fullName evidence="4">ADP-L-glycero-D-manno-heptose-6-epimerase</fullName>
        <ecNumber evidence="4">5.1.3.20</ecNumber>
    </recommendedName>
    <alternativeName>
        <fullName evidence="4">ADP-L-glycero-beta-D-manno-heptose-6-epimerase</fullName>
        <shortName evidence="4">ADP-glyceromanno-heptose 6-epimerase</shortName>
        <shortName evidence="4">ADP-hep 6-epimerase</shortName>
        <shortName evidence="4">AGME</shortName>
    </alternativeName>
</protein>
<feature type="binding site" evidence="4">
    <location>
        <position position="89"/>
    </location>
    <ligand>
        <name>NADP(+)</name>
        <dbReference type="ChEBI" id="CHEBI:58349"/>
    </ligand>
</feature>
<dbReference type="Pfam" id="PF01370">
    <property type="entry name" value="Epimerase"/>
    <property type="match status" value="1"/>
</dbReference>
<reference evidence="6 7" key="1">
    <citation type="submission" date="2017-04" db="EMBL/GenBank/DDBJ databases">
        <authorList>
            <person name="Afonso C.L."/>
            <person name="Miller P.J."/>
            <person name="Scott M.A."/>
            <person name="Spackman E."/>
            <person name="Goraichik I."/>
            <person name="Dimitrov K.M."/>
            <person name="Suarez D.L."/>
            <person name="Swayne D.E."/>
        </authorList>
    </citation>
    <scope>NUCLEOTIDE SEQUENCE [LARGE SCALE GENOMIC DNA]</scope>
    <source>
        <strain evidence="6 7">USBA 355</strain>
    </source>
</reference>
<dbReference type="GO" id="GO:0008712">
    <property type="term" value="F:ADP-glyceromanno-heptose 6-epimerase activity"/>
    <property type="evidence" value="ECO:0007669"/>
    <property type="project" value="UniProtKB-UniRule"/>
</dbReference>
<dbReference type="GO" id="GO:0050661">
    <property type="term" value="F:NADP binding"/>
    <property type="evidence" value="ECO:0007669"/>
    <property type="project" value="InterPro"/>
</dbReference>
<dbReference type="RefSeq" id="WP_085124170.1">
    <property type="nucleotide sequence ID" value="NZ_FWZX01000016.1"/>
</dbReference>
<evidence type="ECO:0000259" key="5">
    <source>
        <dbReference type="Pfam" id="PF01370"/>
    </source>
</evidence>
<dbReference type="EC" id="5.1.3.20" evidence="4"/>
<comment type="similarity">
    <text evidence="4">Belongs to the NAD(P)-dependent epimerase/dehydratase family. HldD subfamily.</text>
</comment>
<feature type="binding site" evidence="4">
    <location>
        <position position="174"/>
    </location>
    <ligand>
        <name>substrate</name>
    </ligand>
</feature>
<dbReference type="InterPro" id="IPR001509">
    <property type="entry name" value="Epimerase_deHydtase"/>
</dbReference>
<proteinExistence type="inferred from homology"/>
<evidence type="ECO:0000256" key="2">
    <source>
        <dbReference type="ARBA" id="ARBA00023235"/>
    </source>
</evidence>
<organism evidence="6 7">
    <name type="scientific">Tistlia consotensis USBA 355</name>
    <dbReference type="NCBI Taxonomy" id="560819"/>
    <lineage>
        <taxon>Bacteria</taxon>
        <taxon>Pseudomonadati</taxon>
        <taxon>Pseudomonadota</taxon>
        <taxon>Alphaproteobacteria</taxon>
        <taxon>Rhodospirillales</taxon>
        <taxon>Rhodovibrionaceae</taxon>
        <taxon>Tistlia</taxon>
    </lineage>
</organism>
<comment type="function">
    <text evidence="4">Catalyzes the interconversion between ADP-D-glycero-beta-D-manno-heptose and ADP-L-glycero-beta-D-manno-heptose via an epimerization at carbon 6 of the heptose.</text>
</comment>
<comment type="domain">
    <text evidence="4">Contains a large N-terminal NADP-binding domain, and a smaller C-terminal substrate-binding domain.</text>
</comment>
<dbReference type="PANTHER" id="PTHR43103:SF3">
    <property type="entry name" value="ADP-L-GLYCERO-D-MANNO-HEPTOSE-6-EPIMERASE"/>
    <property type="match status" value="1"/>
</dbReference>
<dbReference type="HAMAP" id="MF_01601">
    <property type="entry name" value="Heptose_epimerase"/>
    <property type="match status" value="1"/>
</dbReference>
<evidence type="ECO:0000256" key="4">
    <source>
        <dbReference type="HAMAP-Rule" id="MF_01601"/>
    </source>
</evidence>
<evidence type="ECO:0000313" key="7">
    <source>
        <dbReference type="Proteomes" id="UP000192917"/>
    </source>
</evidence>
<feature type="binding site" evidence="4">
    <location>
        <position position="37"/>
    </location>
    <ligand>
        <name>NADP(+)</name>
        <dbReference type="ChEBI" id="CHEBI:58349"/>
    </ligand>
</feature>
<keyword evidence="2 4" id="KW-0413">Isomerase</keyword>
<dbReference type="Gene3D" id="3.90.25.10">
    <property type="entry name" value="UDP-galactose 4-epimerase, domain 1"/>
    <property type="match status" value="1"/>
</dbReference>
<feature type="binding site" evidence="4">
    <location>
        <begin position="30"/>
        <end position="31"/>
    </location>
    <ligand>
        <name>NADP(+)</name>
        <dbReference type="ChEBI" id="CHEBI:58349"/>
    </ligand>
</feature>
<dbReference type="CDD" id="cd05248">
    <property type="entry name" value="ADP_GME_SDR_e"/>
    <property type="match status" value="1"/>
</dbReference>
<feature type="binding site" evidence="4">
    <location>
        <position position="285"/>
    </location>
    <ligand>
        <name>substrate</name>
    </ligand>
</feature>
<feature type="binding site" evidence="4">
    <location>
        <begin position="206"/>
        <end position="209"/>
    </location>
    <ligand>
        <name>substrate</name>
    </ligand>
</feature>
<feature type="binding site" evidence="4">
    <location>
        <begin position="72"/>
        <end position="76"/>
    </location>
    <ligand>
        <name>NADP(+)</name>
        <dbReference type="ChEBI" id="CHEBI:58349"/>
    </ligand>
</feature>
<comment type="cofactor">
    <cofactor evidence="4">
        <name>NADP(+)</name>
        <dbReference type="ChEBI" id="CHEBI:58349"/>
    </cofactor>
    <text evidence="4">Binds 1 NADP(+) per subunit.</text>
</comment>
<dbReference type="SUPFAM" id="SSF51735">
    <property type="entry name" value="NAD(P)-binding Rossmann-fold domains"/>
    <property type="match status" value="1"/>
</dbReference>
<dbReference type="Proteomes" id="UP000192917">
    <property type="component" value="Unassembled WGS sequence"/>
</dbReference>
<dbReference type="STRING" id="560819.SAMN05428998_11672"/>
<comment type="catalytic activity">
    <reaction evidence="4">
        <text>ADP-D-glycero-beta-D-manno-heptose = ADP-L-glycero-beta-D-manno-heptose</text>
        <dbReference type="Rhea" id="RHEA:17577"/>
        <dbReference type="ChEBI" id="CHEBI:59967"/>
        <dbReference type="ChEBI" id="CHEBI:61506"/>
        <dbReference type="EC" id="5.1.3.20"/>
    </reaction>
</comment>
<comment type="subunit">
    <text evidence="4">Homopentamer.</text>
</comment>
<dbReference type="Gene3D" id="3.40.50.720">
    <property type="entry name" value="NAD(P)-binding Rossmann-like Domain"/>
    <property type="match status" value="1"/>
</dbReference>
<feature type="domain" description="NAD-dependent epimerase/dehydratase" evidence="5">
    <location>
        <begin position="2"/>
        <end position="248"/>
    </location>
</feature>
<dbReference type="EMBL" id="FWZX01000016">
    <property type="protein sequence ID" value="SMF46162.1"/>
    <property type="molecule type" value="Genomic_DNA"/>
</dbReference>
<dbReference type="PANTHER" id="PTHR43103">
    <property type="entry name" value="NUCLEOSIDE-DIPHOSPHATE-SUGAR EPIMERASE"/>
    <property type="match status" value="1"/>
</dbReference>
<feature type="binding site" evidence="4">
    <location>
        <position position="220"/>
    </location>
    <ligand>
        <name>substrate</name>
    </ligand>
</feature>
<feature type="binding site" evidence="4">
    <location>
        <position position="192"/>
    </location>
    <ligand>
        <name>substrate</name>
    </ligand>
</feature>